<dbReference type="InterPro" id="IPR009465">
    <property type="entry name" value="Spondin_N"/>
</dbReference>
<feature type="signal peptide" evidence="2">
    <location>
        <begin position="1"/>
        <end position="18"/>
    </location>
</feature>
<dbReference type="NCBIfam" id="NF038123">
    <property type="entry name" value="NF038123_dom"/>
    <property type="match status" value="1"/>
</dbReference>
<feature type="chain" id="PRO_5042978908" description="Spondin domain-containing protein" evidence="2">
    <location>
        <begin position="19"/>
        <end position="306"/>
    </location>
</feature>
<comment type="caution">
    <text evidence="4">The sequence shown here is derived from an EMBL/GenBank/DDBJ whole genome shotgun (WGS) entry which is preliminary data.</text>
</comment>
<dbReference type="PANTHER" id="PTHR11311:SF15">
    <property type="entry name" value="SPONDIN-2"/>
    <property type="match status" value="1"/>
</dbReference>
<evidence type="ECO:0000313" key="4">
    <source>
        <dbReference type="EMBL" id="KAK6638644.1"/>
    </source>
</evidence>
<reference evidence="4 5" key="1">
    <citation type="submission" date="2023-10" db="EMBL/GenBank/DDBJ databases">
        <title>Genomes of two closely related lineages of the louse Polyplax serrata with different host specificities.</title>
        <authorList>
            <person name="Martinu J."/>
            <person name="Tarabai H."/>
            <person name="Stefka J."/>
            <person name="Hypsa V."/>
        </authorList>
    </citation>
    <scope>NUCLEOTIDE SEQUENCE [LARGE SCALE GENOMIC DNA]</scope>
    <source>
        <strain evidence="4">HR10_N</strain>
    </source>
</reference>
<evidence type="ECO:0000256" key="2">
    <source>
        <dbReference type="SAM" id="SignalP"/>
    </source>
</evidence>
<dbReference type="Pfam" id="PF06468">
    <property type="entry name" value="Spond_N"/>
    <property type="match status" value="1"/>
</dbReference>
<sequence>MKGTLCLFLCFLTTVSKGHKVGLLQEAYQCNKDDLVVYTLIFETHWAKDKFPKQYPENRPPAHWSKLIGMSHDENYELFRIGGTASEKFKLFAETGKTYLFGKENNTHVFDEFSTSSIKNGTGKTQVTFFVDGNHTMVSMAAKIIPSPDWFVGVDSLALCTEGSWLDSITIEGGPIDAGTDSGYTFTAPNWETEPQEIITKITSKYPKHPANSFYYPKLRDLPVIATFHIIKKKSYQLRRAFNDNKKQAPAKVQTDLNSSYQPQEEDLTENEIERKIFTPSKMVKFNRFHRKRKVKKQGTKSGVVG</sequence>
<dbReference type="GO" id="GO:0031012">
    <property type="term" value="C:extracellular matrix"/>
    <property type="evidence" value="ECO:0007669"/>
    <property type="project" value="TreeGrafter"/>
</dbReference>
<dbReference type="AlphaFoldDB" id="A0AAN8S8G1"/>
<dbReference type="InterPro" id="IPR051418">
    <property type="entry name" value="Spondin/Thrombospondin_T1"/>
</dbReference>
<dbReference type="InterPro" id="IPR038678">
    <property type="entry name" value="Spondin_N_sf"/>
</dbReference>
<evidence type="ECO:0000313" key="5">
    <source>
        <dbReference type="Proteomes" id="UP001372834"/>
    </source>
</evidence>
<accession>A0AAN8S8G1</accession>
<protein>
    <recommendedName>
        <fullName evidence="3">Spondin domain-containing protein</fullName>
    </recommendedName>
</protein>
<feature type="domain" description="Spondin" evidence="3">
    <location>
        <begin position="26"/>
        <end position="210"/>
    </location>
</feature>
<dbReference type="GO" id="GO:0007155">
    <property type="term" value="P:cell adhesion"/>
    <property type="evidence" value="ECO:0007669"/>
    <property type="project" value="TreeGrafter"/>
</dbReference>
<gene>
    <name evidence="4" type="ORF">RUM43_006911</name>
</gene>
<dbReference type="PANTHER" id="PTHR11311">
    <property type="entry name" value="SPONDIN"/>
    <property type="match status" value="1"/>
</dbReference>
<dbReference type="Gene3D" id="2.60.40.2130">
    <property type="entry name" value="F-spondin domain"/>
    <property type="match status" value="1"/>
</dbReference>
<dbReference type="Proteomes" id="UP001372834">
    <property type="component" value="Unassembled WGS sequence"/>
</dbReference>
<evidence type="ECO:0000256" key="1">
    <source>
        <dbReference type="SAM" id="MobiDB-lite"/>
    </source>
</evidence>
<proteinExistence type="predicted"/>
<organism evidence="4 5">
    <name type="scientific">Polyplax serrata</name>
    <name type="common">Common mouse louse</name>
    <dbReference type="NCBI Taxonomy" id="468196"/>
    <lineage>
        <taxon>Eukaryota</taxon>
        <taxon>Metazoa</taxon>
        <taxon>Ecdysozoa</taxon>
        <taxon>Arthropoda</taxon>
        <taxon>Hexapoda</taxon>
        <taxon>Insecta</taxon>
        <taxon>Pterygota</taxon>
        <taxon>Neoptera</taxon>
        <taxon>Paraneoptera</taxon>
        <taxon>Psocodea</taxon>
        <taxon>Troctomorpha</taxon>
        <taxon>Phthiraptera</taxon>
        <taxon>Anoplura</taxon>
        <taxon>Polyplacidae</taxon>
        <taxon>Polyplax</taxon>
    </lineage>
</organism>
<evidence type="ECO:0000259" key="3">
    <source>
        <dbReference type="PROSITE" id="PS51020"/>
    </source>
</evidence>
<feature type="region of interest" description="Disordered" evidence="1">
    <location>
        <begin position="247"/>
        <end position="269"/>
    </location>
</feature>
<keyword evidence="2" id="KW-0732">Signal</keyword>
<dbReference type="EMBL" id="JAWJWE010000003">
    <property type="protein sequence ID" value="KAK6638644.1"/>
    <property type="molecule type" value="Genomic_DNA"/>
</dbReference>
<dbReference type="PROSITE" id="PS51020">
    <property type="entry name" value="SPONDIN"/>
    <property type="match status" value="1"/>
</dbReference>
<name>A0AAN8S8G1_POLSC</name>